<evidence type="ECO:0000256" key="1">
    <source>
        <dbReference type="SAM" id="MobiDB-lite"/>
    </source>
</evidence>
<organism evidence="2 3">
    <name type="scientific">Eumeta variegata</name>
    <name type="common">Bagworm moth</name>
    <name type="synonym">Eumeta japonica</name>
    <dbReference type="NCBI Taxonomy" id="151549"/>
    <lineage>
        <taxon>Eukaryota</taxon>
        <taxon>Metazoa</taxon>
        <taxon>Ecdysozoa</taxon>
        <taxon>Arthropoda</taxon>
        <taxon>Hexapoda</taxon>
        <taxon>Insecta</taxon>
        <taxon>Pterygota</taxon>
        <taxon>Neoptera</taxon>
        <taxon>Endopterygota</taxon>
        <taxon>Lepidoptera</taxon>
        <taxon>Glossata</taxon>
        <taxon>Ditrysia</taxon>
        <taxon>Tineoidea</taxon>
        <taxon>Psychidae</taxon>
        <taxon>Oiketicinae</taxon>
        <taxon>Eumeta</taxon>
    </lineage>
</organism>
<reference evidence="2 3" key="1">
    <citation type="journal article" date="2019" name="Commun. Biol.">
        <title>The bagworm genome reveals a unique fibroin gene that provides high tensile strength.</title>
        <authorList>
            <person name="Kono N."/>
            <person name="Nakamura H."/>
            <person name="Ohtoshi R."/>
            <person name="Tomita M."/>
            <person name="Numata K."/>
            <person name="Arakawa K."/>
        </authorList>
    </citation>
    <scope>NUCLEOTIDE SEQUENCE [LARGE SCALE GENOMIC DNA]</scope>
</reference>
<proteinExistence type="predicted"/>
<name>A0A4C1Z9Q3_EUMVA</name>
<dbReference type="EMBL" id="BGZK01001615">
    <property type="protein sequence ID" value="GBP83345.1"/>
    <property type="molecule type" value="Genomic_DNA"/>
</dbReference>
<accession>A0A4C1Z9Q3</accession>
<keyword evidence="3" id="KW-1185">Reference proteome</keyword>
<gene>
    <name evidence="2" type="ORF">EVAR_54362_1</name>
</gene>
<evidence type="ECO:0000313" key="2">
    <source>
        <dbReference type="EMBL" id="GBP83345.1"/>
    </source>
</evidence>
<dbReference type="Proteomes" id="UP000299102">
    <property type="component" value="Unassembled WGS sequence"/>
</dbReference>
<feature type="compositionally biased region" description="Polar residues" evidence="1">
    <location>
        <begin position="75"/>
        <end position="85"/>
    </location>
</feature>
<dbReference type="AlphaFoldDB" id="A0A4C1Z9Q3"/>
<comment type="caution">
    <text evidence="2">The sequence shown here is derived from an EMBL/GenBank/DDBJ whole genome shotgun (WGS) entry which is preliminary data.</text>
</comment>
<protein>
    <submittedName>
        <fullName evidence="2">Uncharacterized protein</fullName>
    </submittedName>
</protein>
<sequence length="85" mass="9308">MLAQYLSAPGNDRRYQQDDNVSDQRWIFYERVNVYGIHGVRLAVGPAPPAPSLFVPENANPEARPGPRAECPSAEINSGVWSGSP</sequence>
<evidence type="ECO:0000313" key="3">
    <source>
        <dbReference type="Proteomes" id="UP000299102"/>
    </source>
</evidence>
<feature type="region of interest" description="Disordered" evidence="1">
    <location>
        <begin position="55"/>
        <end position="85"/>
    </location>
</feature>